<reference evidence="3" key="1">
    <citation type="journal article" date="2022" name="Int. J. Mol. Sci.">
        <title>Draft Genome of Tanacetum Coccineum: Genomic Comparison of Closely Related Tanacetum-Family Plants.</title>
        <authorList>
            <person name="Yamashiro T."/>
            <person name="Shiraishi A."/>
            <person name="Nakayama K."/>
            <person name="Satake H."/>
        </authorList>
    </citation>
    <scope>NUCLEOTIDE SEQUENCE</scope>
</reference>
<protein>
    <recommendedName>
        <fullName evidence="5">Retrotransposon gag domain-containing protein</fullName>
    </recommendedName>
</protein>
<dbReference type="InterPro" id="IPR044161">
    <property type="entry name" value="SPS"/>
</dbReference>
<sequence length="152" mass="18241">MEGNQTMPFFKNPHKPVILALARTDPKKNLTTFVKAFKECRSFKRAYLSCMFSISYFFGRTNQAGDRFAYHGFEHRMRKLKMPVFEGEDAYGWIYRVERYFEIQGLPQLEQLRAATLCMEGEALSWYRWSEGRTPFHLWDGFKRRLLIRFQQ</sequence>
<evidence type="ECO:0008006" key="5">
    <source>
        <dbReference type="Google" id="ProtNLM"/>
    </source>
</evidence>
<dbReference type="Gene3D" id="3.40.50.2000">
    <property type="entry name" value="Glycogen Phosphorylase B"/>
    <property type="match status" value="1"/>
</dbReference>
<dbReference type="PANTHER" id="PTHR46039:SF7">
    <property type="entry name" value="SUCROSE-PHOSPHATE SYNTHASE 2-RELATED"/>
    <property type="match status" value="1"/>
</dbReference>
<keyword evidence="4" id="KW-1185">Reference proteome</keyword>
<keyword evidence="2" id="KW-0808">Transferase</keyword>
<name>A0ABQ5BRI7_9ASTR</name>
<evidence type="ECO:0000256" key="2">
    <source>
        <dbReference type="ARBA" id="ARBA00022679"/>
    </source>
</evidence>
<proteinExistence type="predicted"/>
<dbReference type="Proteomes" id="UP001151760">
    <property type="component" value="Unassembled WGS sequence"/>
</dbReference>
<evidence type="ECO:0000313" key="3">
    <source>
        <dbReference type="EMBL" id="GJT15974.1"/>
    </source>
</evidence>
<comment type="caution">
    <text evidence="3">The sequence shown here is derived from an EMBL/GenBank/DDBJ whole genome shotgun (WGS) entry which is preliminary data.</text>
</comment>
<keyword evidence="1" id="KW-0328">Glycosyltransferase</keyword>
<evidence type="ECO:0000256" key="1">
    <source>
        <dbReference type="ARBA" id="ARBA00022676"/>
    </source>
</evidence>
<gene>
    <name evidence="3" type="ORF">Tco_0874680</name>
</gene>
<dbReference type="EMBL" id="BQNB010013438">
    <property type="protein sequence ID" value="GJT15974.1"/>
    <property type="molecule type" value="Genomic_DNA"/>
</dbReference>
<organism evidence="3 4">
    <name type="scientific">Tanacetum coccineum</name>
    <dbReference type="NCBI Taxonomy" id="301880"/>
    <lineage>
        <taxon>Eukaryota</taxon>
        <taxon>Viridiplantae</taxon>
        <taxon>Streptophyta</taxon>
        <taxon>Embryophyta</taxon>
        <taxon>Tracheophyta</taxon>
        <taxon>Spermatophyta</taxon>
        <taxon>Magnoliopsida</taxon>
        <taxon>eudicotyledons</taxon>
        <taxon>Gunneridae</taxon>
        <taxon>Pentapetalae</taxon>
        <taxon>asterids</taxon>
        <taxon>campanulids</taxon>
        <taxon>Asterales</taxon>
        <taxon>Asteraceae</taxon>
        <taxon>Asteroideae</taxon>
        <taxon>Anthemideae</taxon>
        <taxon>Anthemidinae</taxon>
        <taxon>Tanacetum</taxon>
    </lineage>
</organism>
<accession>A0ABQ5BRI7</accession>
<reference evidence="3" key="2">
    <citation type="submission" date="2022-01" db="EMBL/GenBank/DDBJ databases">
        <authorList>
            <person name="Yamashiro T."/>
            <person name="Shiraishi A."/>
            <person name="Satake H."/>
            <person name="Nakayama K."/>
        </authorList>
    </citation>
    <scope>NUCLEOTIDE SEQUENCE</scope>
</reference>
<dbReference type="PANTHER" id="PTHR46039">
    <property type="entry name" value="SUCROSE-PHOSPHATE SYNTHASE 3-RELATED"/>
    <property type="match status" value="1"/>
</dbReference>
<evidence type="ECO:0000313" key="4">
    <source>
        <dbReference type="Proteomes" id="UP001151760"/>
    </source>
</evidence>